<dbReference type="InterPro" id="IPR013011">
    <property type="entry name" value="PTS_EIIB_2"/>
</dbReference>
<dbReference type="RefSeq" id="WP_343873023.1">
    <property type="nucleotide sequence ID" value="NZ_BAAAIX010000013.1"/>
</dbReference>
<organism evidence="3 4">
    <name type="scientific">Luteococcus peritonei</name>
    <dbReference type="NCBI Taxonomy" id="88874"/>
    <lineage>
        <taxon>Bacteria</taxon>
        <taxon>Bacillati</taxon>
        <taxon>Actinomycetota</taxon>
        <taxon>Actinomycetes</taxon>
        <taxon>Propionibacteriales</taxon>
        <taxon>Propionibacteriaceae</taxon>
        <taxon>Luteococcus</taxon>
    </lineage>
</organism>
<dbReference type="Pfam" id="PF02302">
    <property type="entry name" value="PTS_IIB"/>
    <property type="match status" value="1"/>
</dbReference>
<feature type="domain" description="PTS EIIB type-2" evidence="2">
    <location>
        <begin position="1"/>
        <end position="92"/>
    </location>
</feature>
<dbReference type="PROSITE" id="PS51099">
    <property type="entry name" value="PTS_EIIB_TYPE_2"/>
    <property type="match status" value="1"/>
</dbReference>
<evidence type="ECO:0000259" key="2">
    <source>
        <dbReference type="PROSITE" id="PS51099"/>
    </source>
</evidence>
<sequence length="96" mass="10203">MKFLAICGSGLGSSFMVQMNIEKILGELGVSGVEVEHSDVSSASDGDADVFFLARDVAEGVSFSNSRTVVLNSIIDMDELRTKVTDVCRELGLVEG</sequence>
<gene>
    <name evidence="3" type="ORF">ACFSCS_07745</name>
</gene>
<dbReference type="Proteomes" id="UP001597326">
    <property type="component" value="Unassembled WGS sequence"/>
</dbReference>
<reference evidence="4" key="1">
    <citation type="journal article" date="2019" name="Int. J. Syst. Evol. Microbiol.">
        <title>The Global Catalogue of Microorganisms (GCM) 10K type strain sequencing project: providing services to taxonomists for standard genome sequencing and annotation.</title>
        <authorList>
            <consortium name="The Broad Institute Genomics Platform"/>
            <consortium name="The Broad Institute Genome Sequencing Center for Infectious Disease"/>
            <person name="Wu L."/>
            <person name="Ma J."/>
        </authorList>
    </citation>
    <scope>NUCLEOTIDE SEQUENCE [LARGE SCALE GENOMIC DNA]</scope>
    <source>
        <strain evidence="4">CAIM 431</strain>
    </source>
</reference>
<dbReference type="EMBL" id="JBHUFZ010000016">
    <property type="protein sequence ID" value="MFD1890074.1"/>
    <property type="molecule type" value="Genomic_DNA"/>
</dbReference>
<dbReference type="Gene3D" id="3.40.50.2300">
    <property type="match status" value="1"/>
</dbReference>
<protein>
    <submittedName>
        <fullName evidence="3">PTS sugar transporter subunit IIB</fullName>
        <ecNumber evidence="3">2.7.1.-</ecNumber>
    </submittedName>
</protein>
<accession>A0ABW4RWG3</accession>
<dbReference type="InterPro" id="IPR036095">
    <property type="entry name" value="PTS_EIIB-like_sf"/>
</dbReference>
<evidence type="ECO:0000256" key="1">
    <source>
        <dbReference type="ARBA" id="ARBA00022679"/>
    </source>
</evidence>
<dbReference type="InterPro" id="IPR003501">
    <property type="entry name" value="PTS_EIIB_2/3"/>
</dbReference>
<evidence type="ECO:0000313" key="3">
    <source>
        <dbReference type="EMBL" id="MFD1890074.1"/>
    </source>
</evidence>
<keyword evidence="3" id="KW-0813">Transport</keyword>
<proteinExistence type="predicted"/>
<evidence type="ECO:0000313" key="4">
    <source>
        <dbReference type="Proteomes" id="UP001597326"/>
    </source>
</evidence>
<name>A0ABW4RWG3_9ACTN</name>
<keyword evidence="1 3" id="KW-0808">Transferase</keyword>
<keyword evidence="3" id="KW-0762">Sugar transport</keyword>
<dbReference type="EC" id="2.7.1.-" evidence="3"/>
<comment type="caution">
    <text evidence="3">The sequence shown here is derived from an EMBL/GenBank/DDBJ whole genome shotgun (WGS) entry which is preliminary data.</text>
</comment>
<keyword evidence="4" id="KW-1185">Reference proteome</keyword>
<dbReference type="GO" id="GO:0016740">
    <property type="term" value="F:transferase activity"/>
    <property type="evidence" value="ECO:0007669"/>
    <property type="project" value="UniProtKB-KW"/>
</dbReference>
<dbReference type="CDD" id="cd05563">
    <property type="entry name" value="PTS_IIB_ascorbate"/>
    <property type="match status" value="1"/>
</dbReference>
<dbReference type="SUPFAM" id="SSF52794">
    <property type="entry name" value="PTS system IIB component-like"/>
    <property type="match status" value="1"/>
</dbReference>